<organism evidence="2 3">
    <name type="scientific">Microdochium trichocladiopsis</name>
    <dbReference type="NCBI Taxonomy" id="1682393"/>
    <lineage>
        <taxon>Eukaryota</taxon>
        <taxon>Fungi</taxon>
        <taxon>Dikarya</taxon>
        <taxon>Ascomycota</taxon>
        <taxon>Pezizomycotina</taxon>
        <taxon>Sordariomycetes</taxon>
        <taxon>Xylariomycetidae</taxon>
        <taxon>Xylariales</taxon>
        <taxon>Microdochiaceae</taxon>
        <taxon>Microdochium</taxon>
    </lineage>
</organism>
<evidence type="ECO:0000313" key="3">
    <source>
        <dbReference type="Proteomes" id="UP000756346"/>
    </source>
</evidence>
<comment type="caution">
    <text evidence="2">The sequence shown here is derived from an EMBL/GenBank/DDBJ whole genome shotgun (WGS) entry which is preliminary data.</text>
</comment>
<feature type="compositionally biased region" description="Low complexity" evidence="1">
    <location>
        <begin position="28"/>
        <end position="43"/>
    </location>
</feature>
<proteinExistence type="predicted"/>
<dbReference type="GeneID" id="70187107"/>
<dbReference type="AlphaFoldDB" id="A0A9P8XQH4"/>
<keyword evidence="3" id="KW-1185">Reference proteome</keyword>
<protein>
    <submittedName>
        <fullName evidence="2">Uncharacterized protein</fullName>
    </submittedName>
</protein>
<accession>A0A9P8XQH4</accession>
<name>A0A9P8XQH4_9PEZI</name>
<dbReference type="Proteomes" id="UP000756346">
    <property type="component" value="Unassembled WGS sequence"/>
</dbReference>
<evidence type="ECO:0000313" key="2">
    <source>
        <dbReference type="EMBL" id="KAH7012114.1"/>
    </source>
</evidence>
<feature type="region of interest" description="Disordered" evidence="1">
    <location>
        <begin position="24"/>
        <end position="43"/>
    </location>
</feature>
<dbReference type="EMBL" id="JAGTJQ010000015">
    <property type="protein sequence ID" value="KAH7012114.1"/>
    <property type="molecule type" value="Genomic_DNA"/>
</dbReference>
<dbReference type="RefSeq" id="XP_046004490.1">
    <property type="nucleotide sequence ID" value="XM_046157561.1"/>
</dbReference>
<reference evidence="2" key="1">
    <citation type="journal article" date="2021" name="Nat. Commun.">
        <title>Genetic determinants of endophytism in the Arabidopsis root mycobiome.</title>
        <authorList>
            <person name="Mesny F."/>
            <person name="Miyauchi S."/>
            <person name="Thiergart T."/>
            <person name="Pickel B."/>
            <person name="Atanasova L."/>
            <person name="Karlsson M."/>
            <person name="Huettel B."/>
            <person name="Barry K.W."/>
            <person name="Haridas S."/>
            <person name="Chen C."/>
            <person name="Bauer D."/>
            <person name="Andreopoulos W."/>
            <person name="Pangilinan J."/>
            <person name="LaButti K."/>
            <person name="Riley R."/>
            <person name="Lipzen A."/>
            <person name="Clum A."/>
            <person name="Drula E."/>
            <person name="Henrissat B."/>
            <person name="Kohler A."/>
            <person name="Grigoriev I.V."/>
            <person name="Martin F.M."/>
            <person name="Hacquard S."/>
        </authorList>
    </citation>
    <scope>NUCLEOTIDE SEQUENCE</scope>
    <source>
        <strain evidence="2">MPI-CAGE-CH-0230</strain>
    </source>
</reference>
<evidence type="ECO:0000256" key="1">
    <source>
        <dbReference type="SAM" id="MobiDB-lite"/>
    </source>
</evidence>
<sequence length="416" mass="45610">MAPNAELPVMSSFSGPVSVTQYLDKRTTSTQPASSAASNSSSIARPISSTETAHTACLNCCEYVPSQRGYRTPQRKYTTASGIAGSVSAMLPHEIPLPTTEGSHGVVNKSARGEPWDKQIEIVRHQSITDKQDLDLERPLSLSIIESYAIKILSLATCRGTLLVSIIMQEAVTDKVVGASVLSIGALSYADSLYTSREDSQMNREYRVKNAYRMAIQYHRDALLKFRERIDAMALPLTRQSMLVILIMTILFATFERLLGESEPLAGLIANTEKLLNNEMGGGMEKDSALKDGNERDDNKVELLCLAMACLKSSPDTKPLGPSQLPSDMNTVLESQVVPPDSPLFIDRQQLCHNSVAVKQGAGAQLHPNYLNNPTNEPYQRRNLDIKCPVDASKPRQTYVKNALAKEKESDVGPRI</sequence>
<gene>
    <name evidence="2" type="ORF">B0I36DRAFT_356212</name>
</gene>